<feature type="transmembrane region" description="Helical" evidence="9">
    <location>
        <begin position="100"/>
        <end position="118"/>
    </location>
</feature>
<evidence type="ECO:0000256" key="3">
    <source>
        <dbReference type="ARBA" id="ARBA00022448"/>
    </source>
</evidence>
<dbReference type="OrthoDB" id="3690818at2"/>
<feature type="transmembrane region" description="Helical" evidence="9">
    <location>
        <begin position="386"/>
        <end position="408"/>
    </location>
</feature>
<evidence type="ECO:0000256" key="4">
    <source>
        <dbReference type="ARBA" id="ARBA00022475"/>
    </source>
</evidence>
<evidence type="ECO:0000256" key="2">
    <source>
        <dbReference type="ARBA" id="ARBA00008240"/>
    </source>
</evidence>
<dbReference type="Gene3D" id="1.20.1250.20">
    <property type="entry name" value="MFS general substrate transporter like domains"/>
    <property type="match status" value="2"/>
</dbReference>
<evidence type="ECO:0000256" key="1">
    <source>
        <dbReference type="ARBA" id="ARBA00004651"/>
    </source>
</evidence>
<dbReference type="CDD" id="cd17366">
    <property type="entry name" value="MFS_ProP"/>
    <property type="match status" value="1"/>
</dbReference>
<dbReference type="InterPro" id="IPR036259">
    <property type="entry name" value="MFS_trans_sf"/>
</dbReference>
<dbReference type="Proteomes" id="UP000193558">
    <property type="component" value="Unassembled WGS sequence"/>
</dbReference>
<evidence type="ECO:0000256" key="9">
    <source>
        <dbReference type="SAM" id="Phobius"/>
    </source>
</evidence>
<keyword evidence="4" id="KW-1003">Cell membrane</keyword>
<keyword evidence="3" id="KW-0813">Transport</keyword>
<dbReference type="InterPro" id="IPR051084">
    <property type="entry name" value="H+-coupled_symporters"/>
</dbReference>
<keyword evidence="7 9" id="KW-1133">Transmembrane helix</keyword>
<feature type="transmembrane region" description="Helical" evidence="9">
    <location>
        <begin position="204"/>
        <end position="221"/>
    </location>
</feature>
<dbReference type="FunFam" id="1.20.1250.20:FF:000001">
    <property type="entry name" value="Dicarboxylate MFS transporter"/>
    <property type="match status" value="1"/>
</dbReference>
<dbReference type="InterPro" id="IPR005829">
    <property type="entry name" value="Sugar_transporter_CS"/>
</dbReference>
<keyword evidence="5 9" id="KW-0812">Transmembrane</keyword>
<protein>
    <submittedName>
        <fullName evidence="11">MFS transporter</fullName>
    </submittedName>
</protein>
<organism evidence="11 12">
    <name type="scientific">Pantoea rwandensis</name>
    <dbReference type="NCBI Taxonomy" id="1076550"/>
    <lineage>
        <taxon>Bacteria</taxon>
        <taxon>Pseudomonadati</taxon>
        <taxon>Pseudomonadota</taxon>
        <taxon>Gammaproteobacteria</taxon>
        <taxon>Enterobacterales</taxon>
        <taxon>Erwiniaceae</taxon>
        <taxon>Pantoea</taxon>
    </lineage>
</organism>
<feature type="transmembrane region" description="Helical" evidence="9">
    <location>
        <begin position="67"/>
        <end position="88"/>
    </location>
</feature>
<dbReference type="NCBIfam" id="NF007927">
    <property type="entry name" value="PRK10642.1"/>
    <property type="match status" value="1"/>
</dbReference>
<comment type="caution">
    <text evidence="11">The sequence shown here is derived from an EMBL/GenBank/DDBJ whole genome shotgun (WGS) entry which is preliminary data.</text>
</comment>
<evidence type="ECO:0000313" key="11">
    <source>
        <dbReference type="EMBL" id="ORM67343.1"/>
    </source>
</evidence>
<feature type="transmembrane region" description="Helical" evidence="9">
    <location>
        <begin position="259"/>
        <end position="281"/>
    </location>
</feature>
<dbReference type="InterPro" id="IPR020846">
    <property type="entry name" value="MFS_dom"/>
</dbReference>
<feature type="transmembrane region" description="Helical" evidence="9">
    <location>
        <begin position="43"/>
        <end position="61"/>
    </location>
</feature>
<dbReference type="SUPFAM" id="SSF103473">
    <property type="entry name" value="MFS general substrate transporter"/>
    <property type="match status" value="1"/>
</dbReference>
<accession>A0A1X1CSC6</accession>
<feature type="transmembrane region" description="Helical" evidence="9">
    <location>
        <begin position="293"/>
        <end position="313"/>
    </location>
</feature>
<dbReference type="PANTHER" id="PTHR43528:SF5">
    <property type="entry name" value="PROLINE_BETAINE TRANSPORTER"/>
    <property type="match status" value="1"/>
</dbReference>
<dbReference type="PROSITE" id="PS50850">
    <property type="entry name" value="MFS"/>
    <property type="match status" value="1"/>
</dbReference>
<feature type="transmembrane region" description="Helical" evidence="9">
    <location>
        <begin position="350"/>
        <end position="374"/>
    </location>
</feature>
<feature type="transmembrane region" description="Helical" evidence="9">
    <location>
        <begin position="169"/>
        <end position="192"/>
    </location>
</feature>
<dbReference type="InterPro" id="IPR011701">
    <property type="entry name" value="MFS"/>
</dbReference>
<keyword evidence="8 9" id="KW-0472">Membrane</keyword>
<evidence type="ECO:0000313" key="12">
    <source>
        <dbReference type="Proteomes" id="UP000193558"/>
    </source>
</evidence>
<dbReference type="AlphaFoldDB" id="A0A1X1CSC6"/>
<comment type="similarity">
    <text evidence="2">Belongs to the major facilitator superfamily. Metabolite:H+ Symporter (MHS) family (TC 2.A.1.6) family.</text>
</comment>
<name>A0A1X1CSC6_9GAMM</name>
<comment type="subcellular location">
    <subcellularLocation>
        <location evidence="1">Cell membrane</location>
        <topology evidence="1">Multi-pass membrane protein</topology>
    </subcellularLocation>
</comment>
<feature type="transmembrane region" description="Helical" evidence="9">
    <location>
        <begin position="325"/>
        <end position="344"/>
    </location>
</feature>
<dbReference type="GO" id="GO:0005886">
    <property type="term" value="C:plasma membrane"/>
    <property type="evidence" value="ECO:0007669"/>
    <property type="project" value="UniProtKB-SubCell"/>
</dbReference>
<dbReference type="EMBL" id="MLFR01000025">
    <property type="protein sequence ID" value="ORM67343.1"/>
    <property type="molecule type" value="Genomic_DNA"/>
</dbReference>
<evidence type="ECO:0000256" key="5">
    <source>
        <dbReference type="ARBA" id="ARBA00022692"/>
    </source>
</evidence>
<proteinExistence type="inferred from homology"/>
<dbReference type="GO" id="GO:0015293">
    <property type="term" value="F:symporter activity"/>
    <property type="evidence" value="ECO:0007669"/>
    <property type="project" value="UniProtKB-KW"/>
</dbReference>
<reference evidence="11 12" key="1">
    <citation type="journal article" date="2017" name="Antonie Van Leeuwenhoek">
        <title>Phylogenomic resolution of the bacterial genus Pantoea and its relationship with Erwinia and Tatumella.</title>
        <authorList>
            <person name="Palmer M."/>
            <person name="Steenkamp E.T."/>
            <person name="Coetzee M.P."/>
            <person name="Chan W.Y."/>
            <person name="van Zyl E."/>
            <person name="De Maayer P."/>
            <person name="Coutinho T.A."/>
            <person name="Blom J."/>
            <person name="Smits T.H."/>
            <person name="Duffy B."/>
            <person name="Venter S.N."/>
        </authorList>
    </citation>
    <scope>NUCLEOTIDE SEQUENCE [LARGE SCALE GENOMIC DNA]</scope>
    <source>
        <strain evidence="11 12">LMG 26275</strain>
    </source>
</reference>
<evidence type="ECO:0000256" key="8">
    <source>
        <dbReference type="ARBA" id="ARBA00023136"/>
    </source>
</evidence>
<dbReference type="PROSITE" id="PS00217">
    <property type="entry name" value="SUGAR_TRANSPORT_2"/>
    <property type="match status" value="1"/>
</dbReference>
<dbReference type="Pfam" id="PF07690">
    <property type="entry name" value="MFS_1"/>
    <property type="match status" value="1"/>
</dbReference>
<dbReference type="RefSeq" id="WP_084936325.1">
    <property type="nucleotide sequence ID" value="NZ_MLFR01000025.1"/>
</dbReference>
<evidence type="ECO:0000256" key="6">
    <source>
        <dbReference type="ARBA" id="ARBA00022847"/>
    </source>
</evidence>
<sequence length="479" mass="51998">MSTGTISKQNDLTVDDITVIDNKLLKRAVSAAALGNTMEWFDFGVYSYLAVIIGQVFFPGASNTAQLIASFGTFAAAFLVRPIGGMVFGPLGDRFGRQKVLAFTMIMMSIGTFCIGLIPSYSSIGIAAPILLLVARLVQGFSTGGEYGGAATFIAEYSTDKRRGFMGSFLEFGTLAGYLLGASLVTGMIAVLPHQSMMDWGWRIPFFLAAPLGLFGLYIRLKLEETPAFKEHMDKREELEHNKPQLGLFQMLRKQSKPLLKCIGLVLLFNVSNYMLTAYMPSYLTGVLGLSELSGLMLVMVVMFIMMPLTLMWGHFTDRIGRKPVIGFGALGLLLLSIPSFMLIGSGNMMLVFFGLAILGLLHTCFSGTMPATLPALFVTDIRYSALAIGFNLSVSLFGGTTPLITAWLVDTTHNAMMPAYYMMGAGVIGLITVLTLSETARKPLKGSSPAVATKAEAHKLIDKLRKQRGRKVQQQKTA</sequence>
<evidence type="ECO:0000256" key="7">
    <source>
        <dbReference type="ARBA" id="ARBA00022989"/>
    </source>
</evidence>
<gene>
    <name evidence="11" type="ORF">HA51_19715</name>
</gene>
<evidence type="ECO:0000259" key="10">
    <source>
        <dbReference type="PROSITE" id="PS50850"/>
    </source>
</evidence>
<keyword evidence="6" id="KW-0769">Symport</keyword>
<feature type="domain" description="Major facilitator superfamily (MFS) profile" evidence="10">
    <location>
        <begin position="28"/>
        <end position="442"/>
    </location>
</feature>
<dbReference type="PANTHER" id="PTHR43528">
    <property type="entry name" value="ALPHA-KETOGLUTARATE PERMEASE"/>
    <property type="match status" value="1"/>
</dbReference>
<feature type="transmembrane region" description="Helical" evidence="9">
    <location>
        <begin position="420"/>
        <end position="438"/>
    </location>
</feature>